<evidence type="ECO:0000256" key="3">
    <source>
        <dbReference type="ARBA" id="ARBA00042000"/>
    </source>
</evidence>
<dbReference type="InterPro" id="IPR051207">
    <property type="entry name" value="ComplexI_NDUFA9_subunit"/>
</dbReference>
<dbReference type="GO" id="GO:0044877">
    <property type="term" value="F:protein-containing complex binding"/>
    <property type="evidence" value="ECO:0007669"/>
    <property type="project" value="TreeGrafter"/>
</dbReference>
<dbReference type="AlphaFoldDB" id="A0A2P2I108"/>
<dbReference type="Pfam" id="PF01370">
    <property type="entry name" value="Epimerase"/>
    <property type="match status" value="1"/>
</dbReference>
<dbReference type="Gene3D" id="3.40.50.720">
    <property type="entry name" value="NAD(P)-binding Rossmann-like Domain"/>
    <property type="match status" value="1"/>
</dbReference>
<organism evidence="7">
    <name type="scientific">Hirondellea gigas</name>
    <dbReference type="NCBI Taxonomy" id="1518452"/>
    <lineage>
        <taxon>Eukaryota</taxon>
        <taxon>Metazoa</taxon>
        <taxon>Ecdysozoa</taxon>
        <taxon>Arthropoda</taxon>
        <taxon>Crustacea</taxon>
        <taxon>Multicrustacea</taxon>
        <taxon>Malacostraca</taxon>
        <taxon>Eumalacostraca</taxon>
        <taxon>Peracarida</taxon>
        <taxon>Amphipoda</taxon>
        <taxon>Amphilochidea</taxon>
        <taxon>Lysianassida</taxon>
        <taxon>Lysianassidira</taxon>
        <taxon>Lysianassoidea</taxon>
        <taxon>Lysianassidae</taxon>
        <taxon>Hirondellea</taxon>
    </lineage>
</organism>
<dbReference type="EMBL" id="IACT01002119">
    <property type="protein sequence ID" value="LAC21419.1"/>
    <property type="molecule type" value="mRNA"/>
</dbReference>
<evidence type="ECO:0000259" key="6">
    <source>
        <dbReference type="Pfam" id="PF01370"/>
    </source>
</evidence>
<comment type="subunit">
    <text evidence="5">Complex I is composed of 45 different subunits. This a component of the hydrophobic protein fraction. Interacts with BLOC1S1. Interacts with SLC2A4. Interacts with CLOCK. Interacts with RAB5IF.</text>
</comment>
<keyword evidence="7" id="KW-0830">Ubiquinone</keyword>
<dbReference type="CDD" id="cd05271">
    <property type="entry name" value="NDUFA9_like_SDR_a"/>
    <property type="match status" value="1"/>
</dbReference>
<dbReference type="GO" id="GO:0005739">
    <property type="term" value="C:mitochondrion"/>
    <property type="evidence" value="ECO:0007669"/>
    <property type="project" value="TreeGrafter"/>
</dbReference>
<dbReference type="PANTHER" id="PTHR12126">
    <property type="entry name" value="NADH-UBIQUINONE OXIDOREDUCTASE 39 KDA SUBUNIT-RELATED"/>
    <property type="match status" value="1"/>
</dbReference>
<reference evidence="7" key="2">
    <citation type="journal article" date="2018" name="Biosci. Biotechnol. Biochem.">
        <title>Polysaccharide hydrolase of the hadal zone amphipods Hirondellea gigas.</title>
        <authorList>
            <person name="Kobayashi H."/>
            <person name="Nagahama T."/>
            <person name="Arai W."/>
            <person name="Sasagawa Y."/>
            <person name="Umeda M."/>
            <person name="Hayashi T."/>
            <person name="Nikaido I."/>
            <person name="Watanabe H."/>
            <person name="Oguri K."/>
            <person name="Kitazato H."/>
            <person name="Fujioka K."/>
            <person name="Kido Y."/>
            <person name="Takami H."/>
        </authorList>
    </citation>
    <scope>NUCLEOTIDE SEQUENCE</scope>
    <source>
        <tissue evidence="7">Whole body</tissue>
    </source>
</reference>
<evidence type="ECO:0000256" key="4">
    <source>
        <dbReference type="ARBA" id="ARBA00043145"/>
    </source>
</evidence>
<comment type="similarity">
    <text evidence="1">Belongs to the complex I NDUFA9 subunit family.</text>
</comment>
<reference evidence="8" key="1">
    <citation type="submission" date="2017-11" db="EMBL/GenBank/DDBJ databases">
        <title>The sensing device of the deep-sea amphipod.</title>
        <authorList>
            <person name="Kobayashi H."/>
            <person name="Nagahama T."/>
            <person name="Arai W."/>
            <person name="Sasagawa Y."/>
            <person name="Umeda M."/>
            <person name="Hayashi T."/>
            <person name="Nikaido I."/>
            <person name="Watanabe H."/>
            <person name="Oguri K."/>
            <person name="Kitazato H."/>
            <person name="Fujioka K."/>
            <person name="Kido Y."/>
            <person name="Takami H."/>
        </authorList>
    </citation>
    <scope>NUCLEOTIDE SEQUENCE</scope>
    <source>
        <tissue evidence="8">Whole body</tissue>
    </source>
</reference>
<evidence type="ECO:0000313" key="7">
    <source>
        <dbReference type="EMBL" id="LAB67576.1"/>
    </source>
</evidence>
<evidence type="ECO:0000256" key="1">
    <source>
        <dbReference type="ARBA" id="ARBA00038501"/>
    </source>
</evidence>
<feature type="domain" description="NAD-dependent epimerase/dehydratase" evidence="6">
    <location>
        <begin position="65"/>
        <end position="281"/>
    </location>
</feature>
<evidence type="ECO:0000313" key="8">
    <source>
        <dbReference type="EMBL" id="LAC21419.1"/>
    </source>
</evidence>
<sequence length="408" mass="45736">MSAVRSSGRLLFARSPVGAAALPCISVTGSRRQYADDVKFLKTLDPAHMKRGRGGRSSFSGTVCTVFGATGFMGRYVVNKLGKTGTQMVLPYRGDFYDAMRLKVAGDLGQVLFCPYHLCDEESIAKAVRHSNAVVNLVGRDYTTRNFNMEQVHVEGAARIARICKKMGVERFIHVSALNSDRHHEGSVITGGSAFLAAKGVGEKAVLAEFPDATIIRPSDIYGSEDRFLRYYAFYHRTDKDKMSLPGGGYNIFKQPVYVVDVAQGIVNAVLKDIDTKGQIYQAVGPRRYELRDLVEWFLRVLRRDPTIQGGISVVNMKYYPMPIVKAKFNELFPWSPLNAQTMDKLERESVTDIVSSNLPTLEDLGVSTLVKLEDRVEWELRPYREFEYYDEEIGDFDPPAPPKFVQV</sequence>
<proteinExistence type="evidence at transcript level"/>
<dbReference type="EMBL" id="IACF01001900">
    <property type="protein sequence ID" value="LAB67576.1"/>
    <property type="molecule type" value="mRNA"/>
</dbReference>
<dbReference type="InterPro" id="IPR036291">
    <property type="entry name" value="NAD(P)-bd_dom_sf"/>
</dbReference>
<evidence type="ECO:0000256" key="5">
    <source>
        <dbReference type="ARBA" id="ARBA00046455"/>
    </source>
</evidence>
<evidence type="ECO:0000256" key="2">
    <source>
        <dbReference type="ARBA" id="ARBA00040720"/>
    </source>
</evidence>
<name>A0A2P2I108_9CRUS</name>
<dbReference type="PANTHER" id="PTHR12126:SF11">
    <property type="entry name" value="NADH DEHYDROGENASE [UBIQUINONE] 1 ALPHA SUBCOMPLEX SUBUNIT 9, MITOCHONDRIAL"/>
    <property type="match status" value="1"/>
</dbReference>
<protein>
    <recommendedName>
        <fullName evidence="2">NADH dehydrogenase [ubiquinone] 1 alpha subcomplex subunit 9, mitochondrial</fullName>
    </recommendedName>
    <alternativeName>
        <fullName evidence="4">Complex I-39kD</fullName>
    </alternativeName>
    <alternativeName>
        <fullName evidence="3">NADH-ubiquinone oxidoreductase 39 kDa subunit</fullName>
    </alternativeName>
</protein>
<accession>A0A2P2I108</accession>
<dbReference type="SUPFAM" id="SSF51735">
    <property type="entry name" value="NAD(P)-binding Rossmann-fold domains"/>
    <property type="match status" value="1"/>
</dbReference>
<dbReference type="InterPro" id="IPR001509">
    <property type="entry name" value="Epimerase_deHydtase"/>
</dbReference>